<reference evidence="3" key="1">
    <citation type="submission" date="2015-07" db="EMBL/GenBank/DDBJ databases">
        <title>Draft Genome Sequence of Oceanobacillus picturae Heshi-B3 that Was Isolated from Fermented Rice Bran with Aging Salted Mackerel, Which Was Named Heshiko as Traditional Fermented Seafood in Japan.</title>
        <authorList>
            <person name="Akuzawa S."/>
            <person name="Nakagawa J."/>
            <person name="Kanekatsu T."/>
            <person name="Kanesaki Y."/>
            <person name="Suzuki T."/>
        </authorList>
    </citation>
    <scope>NUCLEOTIDE SEQUENCE [LARGE SCALE GENOMIC DNA]</scope>
    <source>
        <strain evidence="3">Heshi-B3</strain>
    </source>
</reference>
<name>A0A0U9H669_9BACI</name>
<dbReference type="InterPro" id="IPR010982">
    <property type="entry name" value="Lambda_DNA-bd_dom_sf"/>
</dbReference>
<evidence type="ECO:0000313" key="2">
    <source>
        <dbReference type="EMBL" id="GAQ17999.1"/>
    </source>
</evidence>
<dbReference type="SMART" id="SM00530">
    <property type="entry name" value="HTH_XRE"/>
    <property type="match status" value="1"/>
</dbReference>
<sequence length="74" mass="8521">MRKLKVNIYRLMAEKDIRNVTELAADIEMSPKQLYGIMNGKTTRIDFGTIIKLCTYFDCEVSELMTLVEEKSAV</sequence>
<dbReference type="PROSITE" id="PS50943">
    <property type="entry name" value="HTH_CROC1"/>
    <property type="match status" value="1"/>
</dbReference>
<dbReference type="Gene3D" id="1.10.260.40">
    <property type="entry name" value="lambda repressor-like DNA-binding domains"/>
    <property type="match status" value="1"/>
</dbReference>
<reference evidence="2 3" key="2">
    <citation type="journal article" date="2016" name="Genome Announc.">
        <title>Draft Genome Sequence of Oceanobacillus picturae Heshi-B3, Isolated from Fermented Rice Bran in a Traditional Japanese Seafood Dish.</title>
        <authorList>
            <person name="Akuzawa S."/>
            <person name="Nagaoka J."/>
            <person name="Kanekatsu M."/>
            <person name="Kanesaki Y."/>
            <person name="Suzuki T."/>
        </authorList>
    </citation>
    <scope>NUCLEOTIDE SEQUENCE [LARGE SCALE GENOMIC DNA]</scope>
    <source>
        <strain evidence="2 3">Heshi-B3</strain>
    </source>
</reference>
<dbReference type="RefSeq" id="WP_058950159.1">
    <property type="nucleotide sequence ID" value="NZ_BBXV01000023.1"/>
</dbReference>
<dbReference type="CDD" id="cd00093">
    <property type="entry name" value="HTH_XRE"/>
    <property type="match status" value="1"/>
</dbReference>
<dbReference type="Proteomes" id="UP000052946">
    <property type="component" value="Unassembled WGS sequence"/>
</dbReference>
<dbReference type="InterPro" id="IPR001387">
    <property type="entry name" value="Cro/C1-type_HTH"/>
</dbReference>
<comment type="caution">
    <text evidence="2">The sequence shown here is derived from an EMBL/GenBank/DDBJ whole genome shotgun (WGS) entry which is preliminary data.</text>
</comment>
<proteinExistence type="predicted"/>
<accession>A0A0U9H669</accession>
<dbReference type="EMBL" id="BBXV01000023">
    <property type="protein sequence ID" value="GAQ17999.1"/>
    <property type="molecule type" value="Genomic_DNA"/>
</dbReference>
<feature type="domain" description="HTH cro/C1-type" evidence="1">
    <location>
        <begin position="21"/>
        <end position="64"/>
    </location>
</feature>
<dbReference type="Pfam" id="PF13443">
    <property type="entry name" value="HTH_26"/>
    <property type="match status" value="1"/>
</dbReference>
<dbReference type="AlphaFoldDB" id="A0A0U9H669"/>
<dbReference type="SUPFAM" id="SSF47413">
    <property type="entry name" value="lambda repressor-like DNA-binding domains"/>
    <property type="match status" value="1"/>
</dbReference>
<evidence type="ECO:0000259" key="1">
    <source>
        <dbReference type="PROSITE" id="PS50943"/>
    </source>
</evidence>
<dbReference type="GO" id="GO:0003677">
    <property type="term" value="F:DNA binding"/>
    <property type="evidence" value="ECO:0007669"/>
    <property type="project" value="InterPro"/>
</dbReference>
<gene>
    <name evidence="2" type="ORF">OPHB3_1938</name>
</gene>
<dbReference type="OrthoDB" id="6386941at2"/>
<evidence type="ECO:0000313" key="3">
    <source>
        <dbReference type="Proteomes" id="UP000052946"/>
    </source>
</evidence>
<protein>
    <submittedName>
        <fullName evidence="2">Helix-turn-helix protein</fullName>
    </submittedName>
</protein>
<organism evidence="2 3">
    <name type="scientific">Oceanobacillus picturae</name>
    <dbReference type="NCBI Taxonomy" id="171693"/>
    <lineage>
        <taxon>Bacteria</taxon>
        <taxon>Bacillati</taxon>
        <taxon>Bacillota</taxon>
        <taxon>Bacilli</taxon>
        <taxon>Bacillales</taxon>
        <taxon>Bacillaceae</taxon>
        <taxon>Oceanobacillus</taxon>
    </lineage>
</organism>